<dbReference type="SUPFAM" id="SSF53697">
    <property type="entry name" value="SIS domain"/>
    <property type="match status" value="1"/>
</dbReference>
<dbReference type="GO" id="GO:1901135">
    <property type="term" value="P:carbohydrate derivative metabolic process"/>
    <property type="evidence" value="ECO:0007669"/>
    <property type="project" value="InterPro"/>
</dbReference>
<dbReference type="Gene3D" id="3.40.50.10490">
    <property type="entry name" value="Glucose-6-phosphate isomerase like protein, domain 1"/>
    <property type="match status" value="1"/>
</dbReference>
<dbReference type="InterPro" id="IPR000281">
    <property type="entry name" value="HTH_RpiR"/>
</dbReference>
<evidence type="ECO:0000256" key="1">
    <source>
        <dbReference type="ARBA" id="ARBA00023015"/>
    </source>
</evidence>
<dbReference type="GO" id="GO:0097367">
    <property type="term" value="F:carbohydrate derivative binding"/>
    <property type="evidence" value="ECO:0007669"/>
    <property type="project" value="InterPro"/>
</dbReference>
<dbReference type="Gene3D" id="1.10.10.10">
    <property type="entry name" value="Winged helix-like DNA-binding domain superfamily/Winged helix DNA-binding domain"/>
    <property type="match status" value="1"/>
</dbReference>
<dbReference type="PANTHER" id="PTHR30514">
    <property type="entry name" value="GLUCOKINASE"/>
    <property type="match status" value="1"/>
</dbReference>
<accession>A0A1L3SPL6</accession>
<protein>
    <recommendedName>
        <fullName evidence="8">RpiR family transcriptional regulator</fullName>
    </recommendedName>
</protein>
<dbReference type="OrthoDB" id="9814005at2"/>
<dbReference type="InterPro" id="IPR036388">
    <property type="entry name" value="WH-like_DNA-bd_sf"/>
</dbReference>
<dbReference type="InterPro" id="IPR046348">
    <property type="entry name" value="SIS_dom_sf"/>
</dbReference>
<evidence type="ECO:0000256" key="2">
    <source>
        <dbReference type="ARBA" id="ARBA00023125"/>
    </source>
</evidence>
<dbReference type="SUPFAM" id="SSF46689">
    <property type="entry name" value="Homeodomain-like"/>
    <property type="match status" value="1"/>
</dbReference>
<keyword evidence="2" id="KW-0238">DNA-binding</keyword>
<dbReference type="Pfam" id="PF01418">
    <property type="entry name" value="HTH_6"/>
    <property type="match status" value="1"/>
</dbReference>
<dbReference type="GO" id="GO:0003677">
    <property type="term" value="F:DNA binding"/>
    <property type="evidence" value="ECO:0007669"/>
    <property type="project" value="UniProtKB-KW"/>
</dbReference>
<sequence length="300" mass="32567">MTFSPSNEEFALSDITPLPSLDHAYRGGPETFEALRSRIRARFETLSPHLQRIARSALEQPNEFALRTTVSIAAELGVQPSTLIRFAKEFDYSGFLEMQRIFRHRLIEGAADMREQVYATQAARPPADLSILLNGSIDALAASLEELRRTVSVSELSSAVSMLEAADHLYIAGLRRSRAIATYLAYGLARSERPCSLLDFGGGMASQQVANMKSTDLLVAIAFPPYSEPVVDVVVDCHLSGKPVLAFTDSPQSPLAKHAKLAFFVDNASTGQFRPISGAIALVQAMVSGLGRAEVRKAPS</sequence>
<proteinExistence type="predicted"/>
<dbReference type="Proteomes" id="UP000182840">
    <property type="component" value="Chromosome"/>
</dbReference>
<dbReference type="Pfam" id="PF01380">
    <property type="entry name" value="SIS"/>
    <property type="match status" value="1"/>
</dbReference>
<name>A0A1L3SPL6_9HYPH</name>
<feature type="domain" description="SIS" evidence="5">
    <location>
        <begin position="159"/>
        <end position="297"/>
    </location>
</feature>
<dbReference type="KEGG" id="meso:BSQ44_08055"/>
<dbReference type="InterPro" id="IPR001347">
    <property type="entry name" value="SIS_dom"/>
</dbReference>
<organism evidence="6 7">
    <name type="scientific">Aquibium oceanicum</name>
    <dbReference type="NCBI Taxonomy" id="1670800"/>
    <lineage>
        <taxon>Bacteria</taxon>
        <taxon>Pseudomonadati</taxon>
        <taxon>Pseudomonadota</taxon>
        <taxon>Alphaproteobacteria</taxon>
        <taxon>Hyphomicrobiales</taxon>
        <taxon>Phyllobacteriaceae</taxon>
        <taxon>Aquibium</taxon>
    </lineage>
</organism>
<dbReference type="PROSITE" id="PS51464">
    <property type="entry name" value="SIS"/>
    <property type="match status" value="1"/>
</dbReference>
<evidence type="ECO:0008006" key="8">
    <source>
        <dbReference type="Google" id="ProtNLM"/>
    </source>
</evidence>
<dbReference type="PANTHER" id="PTHR30514:SF20">
    <property type="entry name" value="TRANSCRIPTIONAL REGULATOR"/>
    <property type="match status" value="1"/>
</dbReference>
<keyword evidence="3" id="KW-0804">Transcription</keyword>
<dbReference type="PROSITE" id="PS51071">
    <property type="entry name" value="HTH_RPIR"/>
    <property type="match status" value="1"/>
</dbReference>
<dbReference type="CDD" id="cd05013">
    <property type="entry name" value="SIS_RpiR"/>
    <property type="match status" value="1"/>
</dbReference>
<evidence type="ECO:0000313" key="7">
    <source>
        <dbReference type="Proteomes" id="UP000182840"/>
    </source>
</evidence>
<dbReference type="GO" id="GO:0003700">
    <property type="term" value="F:DNA-binding transcription factor activity"/>
    <property type="evidence" value="ECO:0007669"/>
    <property type="project" value="InterPro"/>
</dbReference>
<evidence type="ECO:0000256" key="3">
    <source>
        <dbReference type="ARBA" id="ARBA00023163"/>
    </source>
</evidence>
<evidence type="ECO:0000313" key="6">
    <source>
        <dbReference type="EMBL" id="APH71328.1"/>
    </source>
</evidence>
<dbReference type="EMBL" id="CP018171">
    <property type="protein sequence ID" value="APH71328.1"/>
    <property type="molecule type" value="Genomic_DNA"/>
</dbReference>
<dbReference type="InterPro" id="IPR047640">
    <property type="entry name" value="RpiR-like"/>
</dbReference>
<dbReference type="InterPro" id="IPR009057">
    <property type="entry name" value="Homeodomain-like_sf"/>
</dbReference>
<feature type="domain" description="HTH rpiR-type" evidence="4">
    <location>
        <begin position="33"/>
        <end position="109"/>
    </location>
</feature>
<gene>
    <name evidence="6" type="ORF">BSQ44_08055</name>
</gene>
<dbReference type="InterPro" id="IPR035472">
    <property type="entry name" value="RpiR-like_SIS"/>
</dbReference>
<reference evidence="7" key="1">
    <citation type="submission" date="2016-11" db="EMBL/GenBank/DDBJ databases">
        <title>Mesorhizobium oceanicum sp. nov., isolated from deep seawater in South China Sea.</title>
        <authorList>
            <person name="Fu G.-Y."/>
        </authorList>
    </citation>
    <scope>NUCLEOTIDE SEQUENCE [LARGE SCALE GENOMIC DNA]</scope>
    <source>
        <strain evidence="7">B7</strain>
    </source>
</reference>
<evidence type="ECO:0000259" key="5">
    <source>
        <dbReference type="PROSITE" id="PS51464"/>
    </source>
</evidence>
<keyword evidence="7" id="KW-1185">Reference proteome</keyword>
<keyword evidence="1" id="KW-0805">Transcription regulation</keyword>
<dbReference type="AlphaFoldDB" id="A0A1L3SPL6"/>
<dbReference type="STRING" id="1670800.BSQ44_08055"/>
<evidence type="ECO:0000259" key="4">
    <source>
        <dbReference type="PROSITE" id="PS51071"/>
    </source>
</evidence>